<dbReference type="EMBL" id="CP006868">
    <property type="protein sequence ID" value="UXD22285.1"/>
    <property type="molecule type" value="Genomic_DNA"/>
</dbReference>
<proteinExistence type="predicted"/>
<sequence length="415" mass="47859">MGVFLRTRFARYWGKKDDVDFLFNVIKVKGKSVMDPFGGSGSLLFLASKFGASKTIYVDINPYAHYLARSLLVKSKTNGVVTFIDSLGSLIPYVKNSRKVEAEVGEIYPSDPLYWEDDECYLDRSKRERCSPFEGEPLFWYPTYPLRYADGTPFQKRRQVERVDQFFSKRALIVLSYLFHKISEIGEDGRVLLISAFLSSLYQSSLMARANGGSWPVQCYWIPRKHIERNPLRVFLRKLKIVTNVNSEAPFEEAKSFDEWDEGKALLIWNDALNVLKGLEEGTVDVIITDPPHFDEIQYLELSFLMNSWICSKECLEKLFEEEIVVNYKRKRRLHDYLRALENLGGLIREKGIRKSVFLLHEEKEEVLESMIDALSRDLKIEKDITIVASKQRKVGARVKGVEGRTYKVVVLSGG</sequence>
<dbReference type="AlphaFoldDB" id="A0A977KAX5"/>
<evidence type="ECO:0000313" key="1">
    <source>
        <dbReference type="EMBL" id="UXD22285.1"/>
    </source>
</evidence>
<dbReference type="InterPro" id="IPR029063">
    <property type="entry name" value="SAM-dependent_MTases_sf"/>
</dbReference>
<dbReference type="SUPFAM" id="SSF53335">
    <property type="entry name" value="S-adenosyl-L-methionine-dependent methyltransferases"/>
    <property type="match status" value="1"/>
</dbReference>
<dbReference type="Gene3D" id="3.40.50.150">
    <property type="entry name" value="Vaccinia Virus protein VP39"/>
    <property type="match status" value="2"/>
</dbReference>
<evidence type="ECO:0000313" key="2">
    <source>
        <dbReference type="Proteomes" id="UP001063698"/>
    </source>
</evidence>
<reference evidence="1" key="1">
    <citation type="submission" date="2013-11" db="EMBL/GenBank/DDBJ databases">
        <title>Comparative genomics of Ignicoccus.</title>
        <authorList>
            <person name="Podar M."/>
        </authorList>
    </citation>
    <scope>NUCLEOTIDE SEQUENCE</scope>
    <source>
        <strain evidence="1">DSM 13166</strain>
    </source>
</reference>
<accession>A0A977KAX5</accession>
<evidence type="ECO:0008006" key="3">
    <source>
        <dbReference type="Google" id="ProtNLM"/>
    </source>
</evidence>
<keyword evidence="2" id="KW-1185">Reference proteome</keyword>
<gene>
    <name evidence="1" type="ORF">IPA_03220</name>
</gene>
<protein>
    <recommendedName>
        <fullName evidence="3">DNA methylase N-4/N-6 domain-containing protein</fullName>
    </recommendedName>
</protein>
<organism evidence="1 2">
    <name type="scientific">Ignicoccus pacificus DSM 13166</name>
    <dbReference type="NCBI Taxonomy" id="940294"/>
    <lineage>
        <taxon>Archaea</taxon>
        <taxon>Thermoproteota</taxon>
        <taxon>Thermoprotei</taxon>
        <taxon>Desulfurococcales</taxon>
        <taxon>Desulfurococcaceae</taxon>
        <taxon>Ignicoccus</taxon>
    </lineage>
</organism>
<dbReference type="Proteomes" id="UP001063698">
    <property type="component" value="Chromosome"/>
</dbReference>
<name>A0A977KAX5_9CREN</name>
<dbReference type="KEGG" id="ipc:IPA_03220"/>